<feature type="region of interest" description="Disordered" evidence="1">
    <location>
        <begin position="253"/>
        <end position="280"/>
    </location>
</feature>
<dbReference type="OrthoDB" id="1911032at2759"/>
<dbReference type="Proteomes" id="UP001058974">
    <property type="component" value="Chromosome 2"/>
</dbReference>
<feature type="region of interest" description="Disordered" evidence="1">
    <location>
        <begin position="21"/>
        <end position="66"/>
    </location>
</feature>
<organism evidence="2 3">
    <name type="scientific">Pisum sativum</name>
    <name type="common">Garden pea</name>
    <name type="synonym">Lathyrus oleraceus</name>
    <dbReference type="NCBI Taxonomy" id="3888"/>
    <lineage>
        <taxon>Eukaryota</taxon>
        <taxon>Viridiplantae</taxon>
        <taxon>Streptophyta</taxon>
        <taxon>Embryophyta</taxon>
        <taxon>Tracheophyta</taxon>
        <taxon>Spermatophyta</taxon>
        <taxon>Magnoliopsida</taxon>
        <taxon>eudicotyledons</taxon>
        <taxon>Gunneridae</taxon>
        <taxon>Pentapetalae</taxon>
        <taxon>rosids</taxon>
        <taxon>fabids</taxon>
        <taxon>Fabales</taxon>
        <taxon>Fabaceae</taxon>
        <taxon>Papilionoideae</taxon>
        <taxon>50 kb inversion clade</taxon>
        <taxon>NPAAA clade</taxon>
        <taxon>Hologalegina</taxon>
        <taxon>IRL clade</taxon>
        <taxon>Fabeae</taxon>
        <taxon>Lathyrus</taxon>
    </lineage>
</organism>
<dbReference type="PANTHER" id="PTHR33914">
    <property type="entry name" value="18S PRE-RIBOSOMAL ASSEMBLY PROTEIN GAR2-LIKE PROTEIN"/>
    <property type="match status" value="1"/>
</dbReference>
<evidence type="ECO:0008006" key="4">
    <source>
        <dbReference type="Google" id="ProtNLM"/>
    </source>
</evidence>
<comment type="caution">
    <text evidence="2">The sequence shown here is derived from an EMBL/GenBank/DDBJ whole genome shotgun (WGS) entry which is preliminary data.</text>
</comment>
<keyword evidence="3" id="KW-1185">Reference proteome</keyword>
<dbReference type="AlphaFoldDB" id="A0A9D4YCF2"/>
<feature type="region of interest" description="Disordered" evidence="1">
    <location>
        <begin position="211"/>
        <end position="232"/>
    </location>
</feature>
<feature type="compositionally biased region" description="Basic and acidic residues" evidence="1">
    <location>
        <begin position="41"/>
        <end position="66"/>
    </location>
</feature>
<dbReference type="Gramene" id="Psat2g085960.3">
    <property type="protein sequence ID" value="Psat2g085960.3.cds"/>
    <property type="gene ID" value="Psat2g085960"/>
</dbReference>
<dbReference type="Gramene" id="Psat2g085960.2">
    <property type="protein sequence ID" value="Psat2g085960.2.cds"/>
    <property type="gene ID" value="Psat2g085960"/>
</dbReference>
<evidence type="ECO:0000313" key="2">
    <source>
        <dbReference type="EMBL" id="KAI5436604.1"/>
    </source>
</evidence>
<feature type="compositionally biased region" description="Basic and acidic residues" evidence="1">
    <location>
        <begin position="260"/>
        <end position="273"/>
    </location>
</feature>
<dbReference type="Gramene" id="Psat02G0292500-T1">
    <property type="protein sequence ID" value="KAI5436604.1"/>
    <property type="gene ID" value="KIW84_022925"/>
</dbReference>
<sequence length="438" mass="49037">MKLESELSFRHSKMGVELESQSLEFNDSDQNSPSFKSWNQKAKEYDNKDSKNVKKNEQDFDSSPKDEFYDSIVDLKRGYEAQVMDTHEPVSHSSKDIGSFMMFANDKESVKKSVAAPISNPQQVDKFQNPVDVFVDRTAAECEPETEVCYKENSYHVVKDICVDKGVFTKHKFMFEESVDGAAYNFFPLESFDDTQNPKDNTGIKVLNQETDDSDEASSNHDQHNDVVHKDDGEIEELVDNFTKAMGLREHVQDSVPTGGKDEQLSVEHDSHSQLKNSSNMIEEEVLASPALGLTIDEPDSDYHSGPSAPVDCVKKELHQFGGCNCDETQLPFTTVEGSSGDFSEIQPAETSQIRSDLGESSFSAAGAVSGRISYSGSIPYSGSISIRSDSSTTSTRSFAFPILQPEWNSSPVRMEKPDRSRYRKQRNWKTSLLCCKF</sequence>
<accession>A0A9D4YCF2</accession>
<feature type="compositionally biased region" description="Polar residues" evidence="1">
    <location>
        <begin position="21"/>
        <end position="40"/>
    </location>
</feature>
<dbReference type="EMBL" id="JAMSHJ010000002">
    <property type="protein sequence ID" value="KAI5436604.1"/>
    <property type="molecule type" value="Genomic_DNA"/>
</dbReference>
<dbReference type="PANTHER" id="PTHR33914:SF2">
    <property type="entry name" value="OS02G0582100 PROTEIN"/>
    <property type="match status" value="1"/>
</dbReference>
<evidence type="ECO:0000256" key="1">
    <source>
        <dbReference type="SAM" id="MobiDB-lite"/>
    </source>
</evidence>
<dbReference type="InterPro" id="IPR040378">
    <property type="entry name" value="BASL"/>
</dbReference>
<evidence type="ECO:0000313" key="3">
    <source>
        <dbReference type="Proteomes" id="UP001058974"/>
    </source>
</evidence>
<dbReference type="GO" id="GO:0009786">
    <property type="term" value="P:regulation of asymmetric cell division"/>
    <property type="evidence" value="ECO:0007669"/>
    <property type="project" value="InterPro"/>
</dbReference>
<name>A0A9D4YCF2_PEA</name>
<feature type="compositionally biased region" description="Basic and acidic residues" evidence="1">
    <location>
        <begin position="218"/>
        <end position="232"/>
    </location>
</feature>
<reference evidence="2 3" key="1">
    <citation type="journal article" date="2022" name="Nat. Genet.">
        <title>Improved pea reference genome and pan-genome highlight genomic features and evolutionary characteristics.</title>
        <authorList>
            <person name="Yang T."/>
            <person name="Liu R."/>
            <person name="Luo Y."/>
            <person name="Hu S."/>
            <person name="Wang D."/>
            <person name="Wang C."/>
            <person name="Pandey M.K."/>
            <person name="Ge S."/>
            <person name="Xu Q."/>
            <person name="Li N."/>
            <person name="Li G."/>
            <person name="Huang Y."/>
            <person name="Saxena R.K."/>
            <person name="Ji Y."/>
            <person name="Li M."/>
            <person name="Yan X."/>
            <person name="He Y."/>
            <person name="Liu Y."/>
            <person name="Wang X."/>
            <person name="Xiang C."/>
            <person name="Varshney R.K."/>
            <person name="Ding H."/>
            <person name="Gao S."/>
            <person name="Zong X."/>
        </authorList>
    </citation>
    <scope>NUCLEOTIDE SEQUENCE [LARGE SCALE GENOMIC DNA]</scope>
    <source>
        <strain evidence="2 3">cv. Zhongwan 6</strain>
    </source>
</reference>
<gene>
    <name evidence="2" type="ORF">KIW84_022925</name>
</gene>
<dbReference type="Gramene" id="Psat2g085960.1">
    <property type="protein sequence ID" value="Psat2g085960.1.cds"/>
    <property type="gene ID" value="Psat2g085960"/>
</dbReference>
<proteinExistence type="predicted"/>
<protein>
    <recommendedName>
        <fullName evidence="4">18S pre-ribosomal assembly protein gar2-like protein</fullName>
    </recommendedName>
</protein>